<organism evidence="1 2">
    <name type="scientific">Natronogracilivirga saccharolytica</name>
    <dbReference type="NCBI Taxonomy" id="2812953"/>
    <lineage>
        <taxon>Bacteria</taxon>
        <taxon>Pseudomonadati</taxon>
        <taxon>Balneolota</taxon>
        <taxon>Balneolia</taxon>
        <taxon>Balneolales</taxon>
        <taxon>Cyclonatronaceae</taxon>
        <taxon>Natronogracilivirga</taxon>
    </lineage>
</organism>
<dbReference type="SUPFAM" id="SSF53756">
    <property type="entry name" value="UDP-Glycosyltransferase/glycogen phosphorylase"/>
    <property type="match status" value="1"/>
</dbReference>
<accession>A0A8J7RVY0</accession>
<dbReference type="AlphaFoldDB" id="A0A8J7RVY0"/>
<reference evidence="1" key="1">
    <citation type="submission" date="2021-02" db="EMBL/GenBank/DDBJ databases">
        <title>Natronogracilivirga saccharolytica gen. nov. sp. nov. a new anaerobic, haloalkiliphilic carbohydrate-fermenting bacterium from soda lake and proposing of Cyclonatronumiaceae fam. nov. in the phylum Balneolaeota.</title>
        <authorList>
            <person name="Zhilina T.N."/>
            <person name="Sorokin D.Y."/>
            <person name="Zavarzina D.G."/>
            <person name="Toshchakov S.V."/>
            <person name="Kublanov I.V."/>
        </authorList>
    </citation>
    <scope>NUCLEOTIDE SEQUENCE</scope>
    <source>
        <strain evidence="1">Z-1702</strain>
    </source>
</reference>
<dbReference type="Gene3D" id="3.40.50.2000">
    <property type="entry name" value="Glycogen Phosphorylase B"/>
    <property type="match status" value="1"/>
</dbReference>
<proteinExistence type="predicted"/>
<keyword evidence="2" id="KW-1185">Reference proteome</keyword>
<evidence type="ECO:0000313" key="2">
    <source>
        <dbReference type="Proteomes" id="UP000673975"/>
    </source>
</evidence>
<dbReference type="EMBL" id="JAFIDN010000018">
    <property type="protein sequence ID" value="MBP3193932.1"/>
    <property type="molecule type" value="Genomic_DNA"/>
</dbReference>
<dbReference type="Pfam" id="PF13692">
    <property type="entry name" value="Glyco_trans_1_4"/>
    <property type="match status" value="1"/>
</dbReference>
<name>A0A8J7RVY0_9BACT</name>
<sequence length="376" mass="43856">MNITYYMKIAYFFTWNDDLESGVMKKVRDQVSFWEREGHQTKILVLTNRNSLLHQNFHNLDDTPNISWHCFEYDGFIERNRQYANLQKEVIGFSPDIVYLRKCKFSPGAYRILKQFVSVMELNGKPKPFRIRLGHIYDLVTFRIILNEVQGFVTVGNEIKTAPIYAAQKKSTKVIGNSIDQSRYQPLPPAEKKKGLTFVYIGSSGQPWQGVDKILKIGRMRPSWLIHIIGSRPEELGIKPKELPNVVFHGKMNREEYLKVFRESDIALATLALHRKAMDETSTLKIREYFTCGLPVITGHKDPDFTGNEPHILIIPNYEKNVVDHIEQIEAFAKKWKGKRVDRKLVEHLDVRYKEKERLDFFQQIYDSSQAEKSAV</sequence>
<comment type="caution">
    <text evidence="1">The sequence shown here is derived from an EMBL/GenBank/DDBJ whole genome shotgun (WGS) entry which is preliminary data.</text>
</comment>
<protein>
    <submittedName>
        <fullName evidence="1">Glycosyltransferase</fullName>
    </submittedName>
</protein>
<gene>
    <name evidence="1" type="ORF">NATSA_14740</name>
</gene>
<dbReference type="Proteomes" id="UP000673975">
    <property type="component" value="Unassembled WGS sequence"/>
</dbReference>
<evidence type="ECO:0000313" key="1">
    <source>
        <dbReference type="EMBL" id="MBP3193932.1"/>
    </source>
</evidence>